<dbReference type="PROSITE" id="PS00598">
    <property type="entry name" value="CHROMO_1"/>
    <property type="match status" value="1"/>
</dbReference>
<keyword evidence="2" id="KW-0539">Nucleus</keyword>
<dbReference type="SUPFAM" id="SSF54160">
    <property type="entry name" value="Chromo domain-like"/>
    <property type="match status" value="1"/>
</dbReference>
<organism evidence="5 6">
    <name type="scientific">Tritrichomonas musculus</name>
    <dbReference type="NCBI Taxonomy" id="1915356"/>
    <lineage>
        <taxon>Eukaryota</taxon>
        <taxon>Metamonada</taxon>
        <taxon>Parabasalia</taxon>
        <taxon>Tritrichomonadida</taxon>
        <taxon>Tritrichomonadidae</taxon>
        <taxon>Tritrichomonas</taxon>
    </lineage>
</organism>
<dbReference type="PANTHER" id="PTHR22812">
    <property type="entry name" value="CHROMOBOX PROTEIN"/>
    <property type="match status" value="1"/>
</dbReference>
<dbReference type="InterPro" id="IPR023779">
    <property type="entry name" value="Chromodomain_CS"/>
</dbReference>
<evidence type="ECO:0000313" key="5">
    <source>
        <dbReference type="EMBL" id="KAK8861085.1"/>
    </source>
</evidence>
<name>A0ABR2IDC4_9EUKA</name>
<accession>A0ABR2IDC4</accession>
<evidence type="ECO:0000256" key="3">
    <source>
        <dbReference type="SAM" id="MobiDB-lite"/>
    </source>
</evidence>
<dbReference type="Gene3D" id="2.40.50.40">
    <property type="match status" value="1"/>
</dbReference>
<evidence type="ECO:0000256" key="1">
    <source>
        <dbReference type="ARBA" id="ARBA00004123"/>
    </source>
</evidence>
<comment type="subcellular location">
    <subcellularLocation>
        <location evidence="1">Nucleus</location>
    </subcellularLocation>
</comment>
<feature type="domain" description="Chromo" evidence="4">
    <location>
        <begin position="14"/>
        <end position="72"/>
    </location>
</feature>
<dbReference type="Proteomes" id="UP001470230">
    <property type="component" value="Unassembled WGS sequence"/>
</dbReference>
<evidence type="ECO:0000256" key="2">
    <source>
        <dbReference type="ARBA" id="ARBA00023242"/>
    </source>
</evidence>
<dbReference type="InterPro" id="IPR000953">
    <property type="entry name" value="Chromo/chromo_shadow_dom"/>
</dbReference>
<dbReference type="InterPro" id="IPR051219">
    <property type="entry name" value="Heterochromatin_chromo-domain"/>
</dbReference>
<keyword evidence="6" id="KW-1185">Reference proteome</keyword>
<dbReference type="InterPro" id="IPR016197">
    <property type="entry name" value="Chromo-like_dom_sf"/>
</dbReference>
<protein>
    <recommendedName>
        <fullName evidence="4">Chromo domain-containing protein</fullName>
    </recommendedName>
</protein>
<gene>
    <name evidence="5" type="ORF">M9Y10_012780</name>
</gene>
<evidence type="ECO:0000259" key="4">
    <source>
        <dbReference type="PROSITE" id="PS50013"/>
    </source>
</evidence>
<dbReference type="InterPro" id="IPR023780">
    <property type="entry name" value="Chromo_domain"/>
</dbReference>
<sequence>MSSDIEEEEEEAGYEVEEILKHRETASGLSYFLKWKGFPSSENSWESESNLNCKELLDSYWEKVREDEKKKSQLEKKGNQKDSKQKTRDARIEIIGVRKDDNGKIIFLTKNKINGEKAERSLAYLKYHSLNPLINFFESSFDFTSTTKLKMSDIKIGKT</sequence>
<comment type="caution">
    <text evidence="5">The sequence shown here is derived from an EMBL/GenBank/DDBJ whole genome shotgun (WGS) entry which is preliminary data.</text>
</comment>
<evidence type="ECO:0000313" key="6">
    <source>
        <dbReference type="Proteomes" id="UP001470230"/>
    </source>
</evidence>
<proteinExistence type="predicted"/>
<dbReference type="PROSITE" id="PS50013">
    <property type="entry name" value="CHROMO_2"/>
    <property type="match status" value="1"/>
</dbReference>
<reference evidence="5 6" key="1">
    <citation type="submission" date="2024-04" db="EMBL/GenBank/DDBJ databases">
        <title>Tritrichomonas musculus Genome.</title>
        <authorList>
            <person name="Alves-Ferreira E."/>
            <person name="Grigg M."/>
            <person name="Lorenzi H."/>
            <person name="Galac M."/>
        </authorList>
    </citation>
    <scope>NUCLEOTIDE SEQUENCE [LARGE SCALE GENOMIC DNA]</scope>
    <source>
        <strain evidence="5 6">EAF2021</strain>
    </source>
</reference>
<dbReference type="Pfam" id="PF00385">
    <property type="entry name" value="Chromo"/>
    <property type="match status" value="1"/>
</dbReference>
<feature type="region of interest" description="Disordered" evidence="3">
    <location>
        <begin position="67"/>
        <end position="89"/>
    </location>
</feature>
<dbReference type="SMART" id="SM00298">
    <property type="entry name" value="CHROMO"/>
    <property type="match status" value="1"/>
</dbReference>
<dbReference type="EMBL" id="JAPFFF010000018">
    <property type="protein sequence ID" value="KAK8861085.1"/>
    <property type="molecule type" value="Genomic_DNA"/>
</dbReference>